<evidence type="ECO:0000313" key="2">
    <source>
        <dbReference type="Proteomes" id="UP000001627"/>
    </source>
</evidence>
<evidence type="ECO:0000313" key="1">
    <source>
        <dbReference type="EMBL" id="ACT69870.1"/>
    </source>
</evidence>
<organism evidence="1 2">
    <name type="scientific">Neorickettsia risticii (strain Illinois)</name>
    <dbReference type="NCBI Taxonomy" id="434131"/>
    <lineage>
        <taxon>Bacteria</taxon>
        <taxon>Pseudomonadati</taxon>
        <taxon>Pseudomonadota</taxon>
        <taxon>Alphaproteobacteria</taxon>
        <taxon>Rickettsiales</taxon>
        <taxon>Anaplasmataceae</taxon>
        <taxon>Neorickettsia</taxon>
    </lineage>
</organism>
<keyword evidence="2" id="KW-1185">Reference proteome</keyword>
<name>C6V656_NEORI</name>
<proteinExistence type="predicted"/>
<dbReference type="HOGENOM" id="CLU_3202527_0_0_5"/>
<gene>
    <name evidence="1" type="ordered locus">NRI_0908</name>
</gene>
<reference evidence="1 2" key="1">
    <citation type="journal article" date="2009" name="Nucleic Acids Res.">
        <title>Analysis of complete genome sequence of Neorickettsia risticii: causative agent of Potomac horse fever.</title>
        <authorList>
            <person name="Lin M."/>
            <person name="Zhang C."/>
            <person name="Gibson K."/>
            <person name="Rikihisa Y."/>
        </authorList>
    </citation>
    <scope>NUCLEOTIDE SEQUENCE [LARGE SCALE GENOMIC DNA]</scope>
    <source>
        <strain evidence="1 2">Illinois</strain>
    </source>
</reference>
<sequence>MFLILSTIWWFLLLIRELFYTNLNPKDKLVGRLRTGIECSPYLTE</sequence>
<dbReference type="KEGG" id="nri:NRI_0908"/>
<dbReference type="EMBL" id="CP001431">
    <property type="protein sequence ID" value="ACT69870.1"/>
    <property type="molecule type" value="Genomic_DNA"/>
</dbReference>
<protein>
    <submittedName>
        <fullName evidence="1">Uncharacterized protein</fullName>
    </submittedName>
</protein>
<dbReference type="AlphaFoldDB" id="C6V656"/>
<dbReference type="STRING" id="434131.NRI_0908"/>
<dbReference type="Proteomes" id="UP000001627">
    <property type="component" value="Chromosome"/>
</dbReference>
<accession>C6V656</accession>